<dbReference type="GO" id="GO:0032981">
    <property type="term" value="P:mitochondrial respiratory chain complex I assembly"/>
    <property type="evidence" value="ECO:0007669"/>
    <property type="project" value="TreeGrafter"/>
</dbReference>
<dbReference type="GO" id="GO:0008757">
    <property type="term" value="F:S-adenosylmethionine-dependent methyltransferase activity"/>
    <property type="evidence" value="ECO:0007669"/>
    <property type="project" value="InterPro"/>
</dbReference>
<accession>A0A0M3IFR8</accession>
<evidence type="ECO:0000256" key="3">
    <source>
        <dbReference type="ARBA" id="ARBA00040937"/>
    </source>
</evidence>
<dbReference type="InterPro" id="IPR029063">
    <property type="entry name" value="SAM-dependent_MTases_sf"/>
</dbReference>
<evidence type="ECO:0000313" key="8">
    <source>
        <dbReference type="WBParaSite" id="ALUE_0001708101-mRNA-1"/>
    </source>
</evidence>
<dbReference type="CDD" id="cd02440">
    <property type="entry name" value="AdoMet_MTases"/>
    <property type="match status" value="1"/>
</dbReference>
<protein>
    <recommendedName>
        <fullName evidence="3">Arginine-hydroxylase NDUFAF5, mitochondrial</fullName>
    </recommendedName>
    <alternativeName>
        <fullName evidence="4">NADH dehydrogenase [ubiquinone] 1 alpha subcomplex assembly factor 5</fullName>
    </alternativeName>
    <alternativeName>
        <fullName evidence="5">Putative methyltransferase NDUFAF5</fullName>
    </alternativeName>
</protein>
<organism evidence="7 8">
    <name type="scientific">Ascaris lumbricoides</name>
    <name type="common">Giant roundworm</name>
    <dbReference type="NCBI Taxonomy" id="6252"/>
    <lineage>
        <taxon>Eukaryota</taxon>
        <taxon>Metazoa</taxon>
        <taxon>Ecdysozoa</taxon>
        <taxon>Nematoda</taxon>
        <taxon>Chromadorea</taxon>
        <taxon>Rhabditida</taxon>
        <taxon>Spirurina</taxon>
        <taxon>Ascaridomorpha</taxon>
        <taxon>Ascaridoidea</taxon>
        <taxon>Ascarididae</taxon>
        <taxon>Ascaris</taxon>
    </lineage>
</organism>
<dbReference type="SUPFAM" id="SSF53335">
    <property type="entry name" value="S-adenosyl-L-methionine-dependent methyltransferases"/>
    <property type="match status" value="1"/>
</dbReference>
<sequence length="452" mass="50350">MLGVVRFAGSLLRCSIENECLSHLSISSSSASNCGTLRWIAVTRHPCLLNPIRSQSTIPEHVMVFDRETKRRQRNWAATSEHYDVCQYVKDEIGYRVADKIFDLTKYNEVCIDLGCGGGHIAPNIIKENVGVLIQCDMSEGLVRRSKSASDSEVPTLRIIADEELVPFRDQCADLIVSSLSAHWINKLPQWFARCYSILRPDAAMIGAVLAGETLYELRVSLQLAESERLGGIGAHISPFIKPQDIGGLMNRAGFDMITLDTDEIEVGYPNMFALLYDLQCMSESNATNNRSPHLRREVLIAADSIYRLVGYPNMFALLYDLQCMSESNATNNRSPHLRREVLIAADSIYRAMFGRENGAYPATFQVISFIGWRPGPLMPKPAKRGSQNVSFKDLSKIIEGKQPLPTAMFGRENGAYPATFQVISFIGWRPGPLMPKPAKRGSQNVLEVGKK</sequence>
<dbReference type="WBParaSite" id="ALUE_0001708101-mRNA-1">
    <property type="protein sequence ID" value="ALUE_0001708101-mRNA-1"/>
    <property type="gene ID" value="ALUE_0001708101"/>
</dbReference>
<feature type="domain" description="Methyltransferase type 11" evidence="6">
    <location>
        <begin position="113"/>
        <end position="205"/>
    </location>
</feature>
<evidence type="ECO:0000259" key="6">
    <source>
        <dbReference type="Pfam" id="PF08241"/>
    </source>
</evidence>
<dbReference type="InterPro" id="IPR050602">
    <property type="entry name" value="Malonyl-ACP_OMT"/>
</dbReference>
<dbReference type="GO" id="GO:0032259">
    <property type="term" value="P:methylation"/>
    <property type="evidence" value="ECO:0007669"/>
    <property type="project" value="UniProtKB-KW"/>
</dbReference>
<proteinExistence type="predicted"/>
<dbReference type="AlphaFoldDB" id="A0A0M3IFR8"/>
<evidence type="ECO:0000256" key="5">
    <source>
        <dbReference type="ARBA" id="ARBA00042549"/>
    </source>
</evidence>
<dbReference type="PANTHER" id="PTHR13090">
    <property type="entry name" value="ARGININE-HYDROXYLASE NDUFAF5, MITOCHONDRIAL"/>
    <property type="match status" value="1"/>
</dbReference>
<dbReference type="PANTHER" id="PTHR13090:SF1">
    <property type="entry name" value="ARGININE-HYDROXYLASE NDUFAF5, MITOCHONDRIAL"/>
    <property type="match status" value="1"/>
</dbReference>
<keyword evidence="7" id="KW-1185">Reference proteome</keyword>
<dbReference type="Pfam" id="PF08241">
    <property type="entry name" value="Methyltransf_11"/>
    <property type="match status" value="1"/>
</dbReference>
<keyword evidence="1" id="KW-0489">Methyltransferase</keyword>
<dbReference type="InterPro" id="IPR013216">
    <property type="entry name" value="Methyltransf_11"/>
</dbReference>
<reference evidence="8" key="1">
    <citation type="submission" date="2017-02" db="UniProtKB">
        <authorList>
            <consortium name="WormBaseParasite"/>
        </authorList>
    </citation>
    <scope>IDENTIFICATION</scope>
</reference>
<evidence type="ECO:0000256" key="1">
    <source>
        <dbReference type="ARBA" id="ARBA00022603"/>
    </source>
</evidence>
<dbReference type="Gene3D" id="3.40.50.150">
    <property type="entry name" value="Vaccinia Virus protein VP39"/>
    <property type="match status" value="1"/>
</dbReference>
<evidence type="ECO:0000313" key="7">
    <source>
        <dbReference type="Proteomes" id="UP000036681"/>
    </source>
</evidence>
<evidence type="ECO:0000256" key="4">
    <source>
        <dbReference type="ARBA" id="ARBA00041833"/>
    </source>
</evidence>
<dbReference type="GO" id="GO:0005739">
    <property type="term" value="C:mitochondrion"/>
    <property type="evidence" value="ECO:0007669"/>
    <property type="project" value="TreeGrafter"/>
</dbReference>
<evidence type="ECO:0000256" key="2">
    <source>
        <dbReference type="ARBA" id="ARBA00022679"/>
    </source>
</evidence>
<name>A0A0M3IFR8_ASCLU</name>
<keyword evidence="2" id="KW-0808">Transferase</keyword>
<dbReference type="Proteomes" id="UP000036681">
    <property type="component" value="Unplaced"/>
</dbReference>